<keyword evidence="3" id="KW-1185">Reference proteome</keyword>
<dbReference type="OrthoDB" id="7476844at2759"/>
<evidence type="ECO:0000259" key="1">
    <source>
        <dbReference type="PROSITE" id="PS50878"/>
    </source>
</evidence>
<organism evidence="2 3">
    <name type="scientific">Pieris macdunnoughi</name>
    <dbReference type="NCBI Taxonomy" id="345717"/>
    <lineage>
        <taxon>Eukaryota</taxon>
        <taxon>Metazoa</taxon>
        <taxon>Ecdysozoa</taxon>
        <taxon>Arthropoda</taxon>
        <taxon>Hexapoda</taxon>
        <taxon>Insecta</taxon>
        <taxon>Pterygota</taxon>
        <taxon>Neoptera</taxon>
        <taxon>Endopterygota</taxon>
        <taxon>Lepidoptera</taxon>
        <taxon>Glossata</taxon>
        <taxon>Ditrysia</taxon>
        <taxon>Papilionoidea</taxon>
        <taxon>Pieridae</taxon>
        <taxon>Pierinae</taxon>
        <taxon>Pieris</taxon>
    </lineage>
</organism>
<sequence length="725" mass="82957">MNLEPTYKFASFNCKNVKRSIDDLRYLCKVVDIIALQETWLFSEEMPLLSTISQEFSGTGVSSMDAEAGLLRGRPYGGVALLWRKSIFQNVSVIECHNPRVCAIKVISNDKPFLVLSVYMPTDEAVNVAEFTDVLSSVSAIIDSCAIENTYILGDFNAHPYERFYHEMDNFVREQEWCCFDIECLGVTSDTYTFLSDANGSRRWLDHCLVTKAAAKTIQNVYVMYDVFWSDHMPLVIECNLDMVVRKRIHLNNYNNAVVWGERTHEQILMYQRECHDRLRQIDFPPEFRYCSYKLCSNLSHRKVINKLYDNIILALSASSVKTLSVNGVCEPKEIGDLFANYFTVKSPIGPSQSRLDAVTQCKGGISLKPSIKEIDSTIKSMVRDGAILSLKHTINYYVKRKTPVFACFLDLSRAFDLVSYDLLWKKLEKIHLPQDTINILKYWYKSQVNSVRWEGVLSDPYRCGLRQGGLTSPILFNLYVNELIEELTGTRIGCNVDGVNLNNLSYADDMVLLSASVCGLRKLLGICEKYAASHGLIYNAKKSQVMVFESGRRRLQNVPTVTINNCVLQRVSKFKYLGHVLLPDLKDNGDIERERRALSVRANMLARRFVRCSHDVKVTLFRAYCTNFYTCSLWASFTRQTYNSLRVQYNNAFRVLLGLPRFCSASRMFAEARVDCFFATMRKRCASLVRRVRGSSSNILRMIVERMECPYLRHCSDISAGLCT</sequence>
<dbReference type="Proteomes" id="UP000663880">
    <property type="component" value="Unassembled WGS sequence"/>
</dbReference>
<dbReference type="InterPro" id="IPR036691">
    <property type="entry name" value="Endo/exonu/phosph_ase_sf"/>
</dbReference>
<dbReference type="AlphaFoldDB" id="A0A821PC36"/>
<accession>A0A821PC36</accession>
<dbReference type="Pfam" id="PF00078">
    <property type="entry name" value="RVT_1"/>
    <property type="match status" value="1"/>
</dbReference>
<dbReference type="GO" id="GO:0071897">
    <property type="term" value="P:DNA biosynthetic process"/>
    <property type="evidence" value="ECO:0007669"/>
    <property type="project" value="UniProtKB-ARBA"/>
</dbReference>
<gene>
    <name evidence="2" type="ORF">PMACD_LOCUS3683</name>
</gene>
<dbReference type="PROSITE" id="PS50878">
    <property type="entry name" value="RT_POL"/>
    <property type="match status" value="1"/>
</dbReference>
<dbReference type="PANTHER" id="PTHR47027:SF20">
    <property type="entry name" value="REVERSE TRANSCRIPTASE-LIKE PROTEIN WITH RNA-DIRECTED DNA POLYMERASE DOMAIN"/>
    <property type="match status" value="1"/>
</dbReference>
<dbReference type="Gene3D" id="3.60.10.10">
    <property type="entry name" value="Endonuclease/exonuclease/phosphatase"/>
    <property type="match status" value="1"/>
</dbReference>
<name>A0A821PC36_9NEOP</name>
<feature type="domain" description="Reverse transcriptase" evidence="1">
    <location>
        <begin position="340"/>
        <end position="582"/>
    </location>
</feature>
<reference evidence="2" key="1">
    <citation type="submission" date="2021-02" db="EMBL/GenBank/DDBJ databases">
        <authorList>
            <person name="Steward A R."/>
        </authorList>
    </citation>
    <scope>NUCLEOTIDE SEQUENCE</scope>
</reference>
<dbReference type="GO" id="GO:0003824">
    <property type="term" value="F:catalytic activity"/>
    <property type="evidence" value="ECO:0007669"/>
    <property type="project" value="InterPro"/>
</dbReference>
<dbReference type="InterPro" id="IPR000477">
    <property type="entry name" value="RT_dom"/>
</dbReference>
<dbReference type="CDD" id="cd01650">
    <property type="entry name" value="RT_nLTR_like"/>
    <property type="match status" value="1"/>
</dbReference>
<dbReference type="EMBL" id="CAJOBZ010000006">
    <property type="protein sequence ID" value="CAF4805007.1"/>
    <property type="molecule type" value="Genomic_DNA"/>
</dbReference>
<dbReference type="SUPFAM" id="SSF56219">
    <property type="entry name" value="DNase I-like"/>
    <property type="match status" value="1"/>
</dbReference>
<dbReference type="PANTHER" id="PTHR47027">
    <property type="entry name" value="REVERSE TRANSCRIPTASE DOMAIN-CONTAINING PROTEIN"/>
    <property type="match status" value="1"/>
</dbReference>
<dbReference type="InterPro" id="IPR005135">
    <property type="entry name" value="Endo/exonuclease/phosphatase"/>
</dbReference>
<proteinExistence type="predicted"/>
<dbReference type="Pfam" id="PF03372">
    <property type="entry name" value="Exo_endo_phos"/>
    <property type="match status" value="1"/>
</dbReference>
<evidence type="ECO:0000313" key="2">
    <source>
        <dbReference type="EMBL" id="CAF4805007.1"/>
    </source>
</evidence>
<dbReference type="InterPro" id="IPR043502">
    <property type="entry name" value="DNA/RNA_pol_sf"/>
</dbReference>
<comment type="caution">
    <text evidence="2">The sequence shown here is derived from an EMBL/GenBank/DDBJ whole genome shotgun (WGS) entry which is preliminary data.</text>
</comment>
<dbReference type="SUPFAM" id="SSF56672">
    <property type="entry name" value="DNA/RNA polymerases"/>
    <property type="match status" value="1"/>
</dbReference>
<protein>
    <recommendedName>
        <fullName evidence="1">Reverse transcriptase domain-containing protein</fullName>
    </recommendedName>
</protein>
<evidence type="ECO:0000313" key="3">
    <source>
        <dbReference type="Proteomes" id="UP000663880"/>
    </source>
</evidence>